<dbReference type="Pfam" id="PF17853">
    <property type="entry name" value="GGDEF_2"/>
    <property type="match status" value="1"/>
</dbReference>
<dbReference type="SMART" id="SM00989">
    <property type="entry name" value="V4R"/>
    <property type="match status" value="1"/>
</dbReference>
<accession>A0A927R2U1</accession>
<dbReference type="InterPro" id="IPR004096">
    <property type="entry name" value="V4R"/>
</dbReference>
<dbReference type="PANTHER" id="PTHR33744:SF1">
    <property type="entry name" value="DNA-BINDING TRANSCRIPTIONAL ACTIVATOR ADER"/>
    <property type="match status" value="1"/>
</dbReference>
<evidence type="ECO:0000313" key="5">
    <source>
        <dbReference type="Proteomes" id="UP000658225"/>
    </source>
</evidence>
<keyword evidence="2" id="KW-0175">Coiled coil</keyword>
<evidence type="ECO:0000313" key="4">
    <source>
        <dbReference type="EMBL" id="MBE1554311.1"/>
    </source>
</evidence>
<dbReference type="Gene3D" id="1.10.10.2840">
    <property type="entry name" value="PucR C-terminal helix-turn-helix domain"/>
    <property type="match status" value="1"/>
</dbReference>
<dbReference type="InterPro" id="IPR042070">
    <property type="entry name" value="PucR_C-HTH_sf"/>
</dbReference>
<dbReference type="AlphaFoldDB" id="A0A927R2U1"/>
<evidence type="ECO:0000259" key="3">
    <source>
        <dbReference type="SMART" id="SM00989"/>
    </source>
</evidence>
<comment type="similarity">
    <text evidence="1">Belongs to the CdaR family.</text>
</comment>
<evidence type="ECO:0000256" key="2">
    <source>
        <dbReference type="SAM" id="Coils"/>
    </source>
</evidence>
<dbReference type="Proteomes" id="UP000658225">
    <property type="component" value="Unassembled WGS sequence"/>
</dbReference>
<dbReference type="Pfam" id="PF13556">
    <property type="entry name" value="HTH_30"/>
    <property type="match status" value="1"/>
</dbReference>
<comment type="caution">
    <text evidence="4">The sequence shown here is derived from an EMBL/GenBank/DDBJ whole genome shotgun (WGS) entry which is preliminary data.</text>
</comment>
<dbReference type="InterPro" id="IPR010523">
    <property type="entry name" value="XylR_N"/>
</dbReference>
<organism evidence="4 5">
    <name type="scientific">Sporosarcina limicola</name>
    <dbReference type="NCBI Taxonomy" id="34101"/>
    <lineage>
        <taxon>Bacteria</taxon>
        <taxon>Bacillati</taxon>
        <taxon>Bacillota</taxon>
        <taxon>Bacilli</taxon>
        <taxon>Bacillales</taxon>
        <taxon>Caryophanaceae</taxon>
        <taxon>Sporosarcina</taxon>
    </lineage>
</organism>
<dbReference type="InterPro" id="IPR041522">
    <property type="entry name" value="CdaR_GGDEF"/>
</dbReference>
<feature type="coiled-coil region" evidence="2">
    <location>
        <begin position="197"/>
        <end position="231"/>
    </location>
</feature>
<dbReference type="RefSeq" id="WP_225941940.1">
    <property type="nucleotide sequence ID" value="NZ_JADBEL010000005.1"/>
</dbReference>
<keyword evidence="5" id="KW-1185">Reference proteome</keyword>
<proteinExistence type="inferred from homology"/>
<gene>
    <name evidence="4" type="ORF">H4683_001386</name>
</gene>
<dbReference type="Pfam" id="PF06505">
    <property type="entry name" value="XylR_N"/>
    <property type="match status" value="1"/>
</dbReference>
<dbReference type="EMBL" id="JADBEL010000005">
    <property type="protein sequence ID" value="MBE1554311.1"/>
    <property type="molecule type" value="Genomic_DNA"/>
</dbReference>
<dbReference type="SUPFAM" id="SSF111126">
    <property type="entry name" value="Ligand-binding domain in the NO signalling and Golgi transport"/>
    <property type="match status" value="1"/>
</dbReference>
<dbReference type="InterPro" id="IPR051448">
    <property type="entry name" value="CdaR-like_regulators"/>
</dbReference>
<protein>
    <submittedName>
        <fullName evidence="4">Sugar diacid utilization regulator/predicted hydrocarbon binding protein</fullName>
    </submittedName>
</protein>
<dbReference type="InterPro" id="IPR024096">
    <property type="entry name" value="NO_sig/Golgi_transp_ligand-bd"/>
</dbReference>
<dbReference type="PANTHER" id="PTHR33744">
    <property type="entry name" value="CARBOHYDRATE DIACID REGULATOR"/>
    <property type="match status" value="1"/>
</dbReference>
<reference evidence="4" key="1">
    <citation type="submission" date="2020-10" db="EMBL/GenBank/DDBJ databases">
        <title>Genomic Encyclopedia of Type Strains, Phase IV (KMG-IV): sequencing the most valuable type-strain genomes for metagenomic binning, comparative biology and taxonomic classification.</title>
        <authorList>
            <person name="Goeker M."/>
        </authorList>
    </citation>
    <scope>NUCLEOTIDE SEQUENCE</scope>
    <source>
        <strain evidence="4">DSM 13886</strain>
    </source>
</reference>
<sequence>MVMKANELMLQNLLDINPRTGTITLHDERMVLLSVESLGILRSDLINTLGYERAKGFLMRYGWSCGYKEAETLKNEYEWKSLEELLLAGPAMHTLAGVVTVEPDVLEIEEDKLYFSGYWKNSFEADEHISKHGINNEAACWSLLGYASGYLTKIFGQEVVANEKYCRAKGDSACYFVAKTVAHSEKEHLKDLRYYQTESLQSVLEDVYMEMEQLNEDIIESEKVQNELTELFLEDKDINEITEMIGKLLKRSIVINHFSEVYSSYFECDKDKEDYDKWLKSRGVTNVEDYRGFESFSIKSHKIVLGRMIVIGHTKLDKREQLIINRALMVFTIQMYHQRKMTESLWKKREDFFDEIIDNKIVDDFSLKRQAAIFGFKPNERHQIMAIKFLPKEMKEEVLNFLTKRYSNLDLFMKDGYIVMIIAENQEQDIERLSSTILDTIQRNLPDGKIYIGSGRCVETIQMMNKSYMDATRICDFVQLTYPISSRQASFKELEPIMMFLKGSDQKELIKFYSETIGSLVKYDTENQGSLLITLKSYLDNNGNLQQTADELHLSIAGLRYRIERIESLSDIDLKTGSGRFKCQLATRIYFVLKVMNM</sequence>
<evidence type="ECO:0000256" key="1">
    <source>
        <dbReference type="ARBA" id="ARBA00006754"/>
    </source>
</evidence>
<dbReference type="Gene3D" id="3.30.1380.20">
    <property type="entry name" value="Trafficking protein particle complex subunit 3"/>
    <property type="match status" value="1"/>
</dbReference>
<feature type="domain" description="4-vinyl reductase 4VR" evidence="3">
    <location>
        <begin position="118"/>
        <end position="180"/>
    </location>
</feature>
<dbReference type="InterPro" id="IPR025736">
    <property type="entry name" value="PucR_C-HTH_dom"/>
</dbReference>
<name>A0A927R2U1_9BACL</name>
<dbReference type="Pfam" id="PF02830">
    <property type="entry name" value="V4R"/>
    <property type="match status" value="1"/>
</dbReference>